<keyword evidence="1" id="KW-0472">Membrane</keyword>
<dbReference type="InterPro" id="IPR021125">
    <property type="entry name" value="DUF2127"/>
</dbReference>
<dbReference type="OrthoDB" id="121772at2"/>
<reference evidence="2 3" key="1">
    <citation type="submission" date="2018-01" db="EMBL/GenBank/DDBJ databases">
        <title>Draft genome of the type strain Pseudomonas oceani DSM 100277 isolated from the deep water in Okinawa trough, northwestern Pacific Ocean.</title>
        <authorList>
            <person name="Gomila M."/>
            <person name="Mulet M."/>
            <person name="Garcia-Valdes E."/>
            <person name="Lalucat J."/>
        </authorList>
    </citation>
    <scope>NUCLEOTIDE SEQUENCE [LARGE SCALE GENOMIC DNA]</scope>
    <source>
        <strain evidence="2 3">DSM 100277</strain>
    </source>
</reference>
<dbReference type="Proteomes" id="UP000243451">
    <property type="component" value="Unassembled WGS sequence"/>
</dbReference>
<feature type="transmembrane region" description="Helical" evidence="1">
    <location>
        <begin position="68"/>
        <end position="86"/>
    </location>
</feature>
<keyword evidence="1" id="KW-0812">Transmembrane</keyword>
<comment type="caution">
    <text evidence="2">The sequence shown here is derived from an EMBL/GenBank/DDBJ whole genome shotgun (WGS) entry which is preliminary data.</text>
</comment>
<accession>A0A2P4EV12</accession>
<dbReference type="Pfam" id="PF09900">
    <property type="entry name" value="DUF2127"/>
    <property type="match status" value="1"/>
</dbReference>
<dbReference type="AlphaFoldDB" id="A0A2P4EV12"/>
<evidence type="ECO:0000313" key="2">
    <source>
        <dbReference type="EMBL" id="POB03401.1"/>
    </source>
</evidence>
<keyword evidence="3" id="KW-1185">Reference proteome</keyword>
<protein>
    <submittedName>
        <fullName evidence="2">DUF2127 domain-containing protein</fullName>
    </submittedName>
</protein>
<proteinExistence type="predicted"/>
<evidence type="ECO:0000256" key="1">
    <source>
        <dbReference type="SAM" id="Phobius"/>
    </source>
</evidence>
<sequence>MKLSGLKPIALFEASKGLLALLVALGIHELAGDNLQSVAESLVTHLHLNPASHLPGIIIDASRSLSDARLGLIATGAMVYSLVRFIESWGLWHQVRWTEWFALVSGAIYLPAELYEFATSPNLLSTGLLVLNLAIVLYLYLTLRVQRKTHQQ</sequence>
<evidence type="ECO:0000313" key="3">
    <source>
        <dbReference type="Proteomes" id="UP000243451"/>
    </source>
</evidence>
<keyword evidence="1" id="KW-1133">Transmembrane helix</keyword>
<name>A0A2P4EV12_9GAMM</name>
<organism evidence="2 3">
    <name type="scientific">Halopseudomonas oceani</name>
    <dbReference type="NCBI Taxonomy" id="1708783"/>
    <lineage>
        <taxon>Bacteria</taxon>
        <taxon>Pseudomonadati</taxon>
        <taxon>Pseudomonadota</taxon>
        <taxon>Gammaproteobacteria</taxon>
        <taxon>Pseudomonadales</taxon>
        <taxon>Pseudomonadaceae</taxon>
        <taxon>Halopseudomonas</taxon>
    </lineage>
</organism>
<dbReference type="RefSeq" id="WP_104738342.1">
    <property type="nucleotide sequence ID" value="NZ_BMHR01000005.1"/>
</dbReference>
<feature type="transmembrane region" description="Helical" evidence="1">
    <location>
        <begin position="123"/>
        <end position="143"/>
    </location>
</feature>
<gene>
    <name evidence="2" type="ORF">C1949_09995</name>
</gene>
<dbReference type="EMBL" id="PPSK01000008">
    <property type="protein sequence ID" value="POB03401.1"/>
    <property type="molecule type" value="Genomic_DNA"/>
</dbReference>